<dbReference type="OrthoDB" id="1435041at2759"/>
<keyword evidence="2" id="KW-1185">Reference proteome</keyword>
<organism evidence="2 3">
    <name type="scientific">Abrus precatorius</name>
    <name type="common">Indian licorice</name>
    <name type="synonym">Glycine abrus</name>
    <dbReference type="NCBI Taxonomy" id="3816"/>
    <lineage>
        <taxon>Eukaryota</taxon>
        <taxon>Viridiplantae</taxon>
        <taxon>Streptophyta</taxon>
        <taxon>Embryophyta</taxon>
        <taxon>Tracheophyta</taxon>
        <taxon>Spermatophyta</taxon>
        <taxon>Magnoliopsida</taxon>
        <taxon>eudicotyledons</taxon>
        <taxon>Gunneridae</taxon>
        <taxon>Pentapetalae</taxon>
        <taxon>rosids</taxon>
        <taxon>fabids</taxon>
        <taxon>Fabales</taxon>
        <taxon>Fabaceae</taxon>
        <taxon>Papilionoideae</taxon>
        <taxon>50 kb inversion clade</taxon>
        <taxon>NPAAA clade</taxon>
        <taxon>indigoferoid/millettioid clade</taxon>
        <taxon>Abreae</taxon>
        <taxon>Abrus</taxon>
    </lineage>
</organism>
<name>A0A8B8KJ58_ABRPR</name>
<dbReference type="PANTHER" id="PTHR21529:SF4">
    <property type="entry name" value="TPR AND ANKYRIN REPEAT-CONTAINING PROTEIN 1"/>
    <property type="match status" value="1"/>
</dbReference>
<reference evidence="2" key="1">
    <citation type="journal article" date="2019" name="Toxins">
        <title>Detection of Abrin-Like and Prepropulchellin-Like Toxin Genes and Transcripts Using Whole Genome Sequencing and Full-Length Transcript Sequencing of Abrus precatorius.</title>
        <authorList>
            <person name="Hovde B.T."/>
            <person name="Daligault H.E."/>
            <person name="Hanschen E.R."/>
            <person name="Kunde Y.A."/>
            <person name="Johnson M.B."/>
            <person name="Starkenburg S.R."/>
            <person name="Johnson S.L."/>
        </authorList>
    </citation>
    <scope>NUCLEOTIDE SEQUENCE [LARGE SCALE GENOMIC DNA]</scope>
</reference>
<evidence type="ECO:0000313" key="3">
    <source>
        <dbReference type="RefSeq" id="XP_027343298.1"/>
    </source>
</evidence>
<reference evidence="3" key="2">
    <citation type="submission" date="2025-08" db="UniProtKB">
        <authorList>
            <consortium name="RefSeq"/>
        </authorList>
    </citation>
    <scope>IDENTIFICATION</scope>
    <source>
        <tissue evidence="3">Young leaves</tissue>
    </source>
</reference>
<dbReference type="GeneID" id="113855866"/>
<dbReference type="PANTHER" id="PTHR21529">
    <property type="entry name" value="MAMMARY TURMOR VIRUS RECEPTOR HOMOLOG 1, 2 MTVR1, 2"/>
    <property type="match status" value="1"/>
</dbReference>
<sequence length="229" mass="25221">MSINSLPELSLLCHLLGNSHVMSQLPSEFRNVLRRGKKHLGLKVFAEAFKMIGNPLVVARLRNTSEILCPDAVHVDFTICQQRELVLQVLFPSRVDSVVVGEASDSTSKEYSSVNCSSLSNKSSVPVSGQTSDSGFKCDINMSLSVDCFWDMLENLHLAVDELCLSKGPPNSAIIKEFLNTWIERLSCLIHGDGGLSQNPAKFENKNEMEEMVSMLDETKQLSSALSVT</sequence>
<dbReference type="AlphaFoldDB" id="A0A8B8KJ58"/>
<protein>
    <submittedName>
        <fullName evidence="3">Uncharacterized protein LOC113855866</fullName>
    </submittedName>
</protein>
<accession>A0A8B8KJ58</accession>
<dbReference type="KEGG" id="aprc:113855866"/>
<evidence type="ECO:0000256" key="1">
    <source>
        <dbReference type="SAM" id="MobiDB-lite"/>
    </source>
</evidence>
<dbReference type="Proteomes" id="UP000694853">
    <property type="component" value="Unplaced"/>
</dbReference>
<evidence type="ECO:0000313" key="2">
    <source>
        <dbReference type="Proteomes" id="UP000694853"/>
    </source>
</evidence>
<gene>
    <name evidence="3" type="primary">LOC113855866</name>
</gene>
<proteinExistence type="predicted"/>
<feature type="region of interest" description="Disordered" evidence="1">
    <location>
        <begin position="109"/>
        <end position="132"/>
    </location>
</feature>
<dbReference type="InterPro" id="IPR039904">
    <property type="entry name" value="TRANK1"/>
</dbReference>
<feature type="compositionally biased region" description="Low complexity" evidence="1">
    <location>
        <begin position="112"/>
        <end position="128"/>
    </location>
</feature>
<dbReference type="RefSeq" id="XP_027343298.1">
    <property type="nucleotide sequence ID" value="XM_027487497.1"/>
</dbReference>